<sequence>MISQQNRALRVLERHVVELNRRMAQMILPGKVAEVDHDRRRLRLVIGKAADGRAILSPWVRWPEASTGNLKIHVPPPIGAPMTLVSPSGTVGAGSIAQWGAYTDDDPAPSKASDAAVIAFGDTTITVRGDRAAIETARLSIKATVDIDGDITTTGSITNNGVRIDSTHVHGGVLRGGERTNPPV</sequence>
<organism evidence="1">
    <name type="scientific">uncultured Pleomorphomonas sp</name>
    <dbReference type="NCBI Taxonomy" id="442121"/>
    <lineage>
        <taxon>Bacteria</taxon>
        <taxon>Pseudomonadati</taxon>
        <taxon>Pseudomonadota</taxon>
        <taxon>Alphaproteobacteria</taxon>
        <taxon>Hyphomicrobiales</taxon>
        <taxon>Pleomorphomonadaceae</taxon>
        <taxon>Pleomorphomonas</taxon>
        <taxon>environmental samples</taxon>
    </lineage>
</organism>
<name>A0A212LD58_9HYPH</name>
<dbReference type="Gene3D" id="2.40.50.230">
    <property type="entry name" value="Gp5 N-terminal domain"/>
    <property type="match status" value="1"/>
</dbReference>
<protein>
    <submittedName>
        <fullName evidence="1">Putative Phage baseplate assembly protein V</fullName>
    </submittedName>
</protein>
<reference evidence="1" key="1">
    <citation type="submission" date="2016-08" db="EMBL/GenBank/DDBJ databases">
        <authorList>
            <person name="Seilhamer J.J."/>
        </authorList>
    </citation>
    <scope>NUCLEOTIDE SEQUENCE</scope>
    <source>
        <strain evidence="1">86</strain>
    </source>
</reference>
<dbReference type="AlphaFoldDB" id="A0A212LD58"/>
<dbReference type="EMBL" id="FMJD01000006">
    <property type="protein sequence ID" value="SCM75440.1"/>
    <property type="molecule type" value="Genomic_DNA"/>
</dbReference>
<gene>
    <name evidence="1" type="ORF">KL86PLE_20108</name>
</gene>
<dbReference type="RefSeq" id="WP_288195821.1">
    <property type="nucleotide sequence ID" value="NZ_LT608334.1"/>
</dbReference>
<dbReference type="InterPro" id="IPR037026">
    <property type="entry name" value="Vgr_OB-fold_dom_sf"/>
</dbReference>
<proteinExistence type="predicted"/>
<accession>A0A212LD58</accession>
<evidence type="ECO:0000313" key="1">
    <source>
        <dbReference type="EMBL" id="SCM75440.1"/>
    </source>
</evidence>